<dbReference type="InterPro" id="IPR013783">
    <property type="entry name" value="Ig-like_fold"/>
</dbReference>
<dbReference type="GO" id="GO:0005246">
    <property type="term" value="F:calcium channel regulator activity"/>
    <property type="evidence" value="ECO:0007669"/>
    <property type="project" value="InterPro"/>
</dbReference>
<dbReference type="Gene3D" id="2.60.40.10">
    <property type="entry name" value="Immunoglobulins"/>
    <property type="match status" value="1"/>
</dbReference>
<dbReference type="Gene3D" id="1.10.238.10">
    <property type="entry name" value="EF-hand"/>
    <property type="match status" value="1"/>
</dbReference>
<dbReference type="PROSITE" id="PS00018">
    <property type="entry name" value="EF_HAND_1"/>
    <property type="match status" value="1"/>
</dbReference>
<dbReference type="InterPro" id="IPR011992">
    <property type="entry name" value="EF-hand-dom_pair"/>
</dbReference>
<dbReference type="InterPro" id="IPR036116">
    <property type="entry name" value="FN3_sf"/>
</dbReference>
<dbReference type="InterPro" id="IPR002048">
    <property type="entry name" value="EF_hand_dom"/>
</dbReference>
<dbReference type="PANTHER" id="PTHR15136:SF13">
    <property type="entry name" value="SAM DOMAIN-CONTAINING PROTEIN"/>
    <property type="match status" value="1"/>
</dbReference>
<feature type="domain" description="EF-hand" evidence="9">
    <location>
        <begin position="109"/>
        <end position="144"/>
    </location>
</feature>
<gene>
    <name evidence="10" type="ORF">CTAYLR_002952</name>
</gene>
<feature type="compositionally biased region" description="Low complexity" evidence="6">
    <location>
        <begin position="722"/>
        <end position="734"/>
    </location>
</feature>
<keyword evidence="7" id="KW-1133">Transmembrane helix</keyword>
<keyword evidence="11" id="KW-1185">Reference proteome</keyword>
<keyword evidence="7" id="KW-0812">Transmembrane</keyword>
<evidence type="ECO:0000256" key="6">
    <source>
        <dbReference type="SAM" id="MobiDB-lite"/>
    </source>
</evidence>
<dbReference type="GO" id="GO:0002115">
    <property type="term" value="P:store-operated calcium entry"/>
    <property type="evidence" value="ECO:0007669"/>
    <property type="project" value="TreeGrafter"/>
</dbReference>
<dbReference type="InterPro" id="IPR017455">
    <property type="entry name" value="Znf_FYVE-rel"/>
</dbReference>
<feature type="domain" description="FYVE-type" evidence="8">
    <location>
        <begin position="605"/>
        <end position="666"/>
    </location>
</feature>
<dbReference type="SUPFAM" id="SSF47473">
    <property type="entry name" value="EF-hand"/>
    <property type="match status" value="1"/>
</dbReference>
<evidence type="ECO:0000256" key="4">
    <source>
        <dbReference type="ARBA" id="ARBA00022837"/>
    </source>
</evidence>
<dbReference type="Proteomes" id="UP001230188">
    <property type="component" value="Unassembled WGS sequence"/>
</dbReference>
<dbReference type="PROSITE" id="PS50178">
    <property type="entry name" value="ZF_FYVE"/>
    <property type="match status" value="1"/>
</dbReference>
<comment type="caution">
    <text evidence="10">The sequence shown here is derived from an EMBL/GenBank/DDBJ whole genome shotgun (WGS) entry which is preliminary data.</text>
</comment>
<evidence type="ECO:0000313" key="11">
    <source>
        <dbReference type="Proteomes" id="UP001230188"/>
    </source>
</evidence>
<dbReference type="SUPFAM" id="SSF57903">
    <property type="entry name" value="FYVE/PHD zinc finger"/>
    <property type="match status" value="1"/>
</dbReference>
<feature type="region of interest" description="Disordered" evidence="6">
    <location>
        <begin position="1"/>
        <end position="72"/>
    </location>
</feature>
<dbReference type="EMBL" id="JAQMWT010000055">
    <property type="protein sequence ID" value="KAJ8612240.1"/>
    <property type="molecule type" value="Genomic_DNA"/>
</dbReference>
<dbReference type="AlphaFoldDB" id="A0AAD7UNG1"/>
<evidence type="ECO:0000313" key="10">
    <source>
        <dbReference type="EMBL" id="KAJ8612240.1"/>
    </source>
</evidence>
<dbReference type="Gene3D" id="1.10.150.50">
    <property type="entry name" value="Transcription Factor, Ets-1"/>
    <property type="match status" value="1"/>
</dbReference>
<dbReference type="GO" id="GO:0005886">
    <property type="term" value="C:plasma membrane"/>
    <property type="evidence" value="ECO:0007669"/>
    <property type="project" value="TreeGrafter"/>
</dbReference>
<dbReference type="InterPro" id="IPR037608">
    <property type="entry name" value="STIM1/2"/>
</dbReference>
<dbReference type="InterPro" id="IPR011011">
    <property type="entry name" value="Znf_FYVE_PHD"/>
</dbReference>
<evidence type="ECO:0000256" key="2">
    <source>
        <dbReference type="ARBA" id="ARBA00022771"/>
    </source>
</evidence>
<feature type="region of interest" description="Disordered" evidence="6">
    <location>
        <begin position="686"/>
        <end position="734"/>
    </location>
</feature>
<dbReference type="PROSITE" id="PS50222">
    <property type="entry name" value="EF_HAND_2"/>
    <property type="match status" value="1"/>
</dbReference>
<dbReference type="GO" id="GO:0005783">
    <property type="term" value="C:endoplasmic reticulum"/>
    <property type="evidence" value="ECO:0007669"/>
    <property type="project" value="TreeGrafter"/>
</dbReference>
<feature type="transmembrane region" description="Helical" evidence="7">
    <location>
        <begin position="78"/>
        <end position="95"/>
    </location>
</feature>
<dbReference type="SUPFAM" id="SSF49265">
    <property type="entry name" value="Fibronectin type III"/>
    <property type="match status" value="1"/>
</dbReference>
<reference evidence="10" key="1">
    <citation type="submission" date="2023-01" db="EMBL/GenBank/DDBJ databases">
        <title>Metagenome sequencing of chrysophaentin producing Chrysophaeum taylorii.</title>
        <authorList>
            <person name="Davison J."/>
            <person name="Bewley C."/>
        </authorList>
    </citation>
    <scope>NUCLEOTIDE SEQUENCE</scope>
    <source>
        <strain evidence="10">NIES-1699</strain>
    </source>
</reference>
<keyword evidence="1" id="KW-0479">Metal-binding</keyword>
<evidence type="ECO:0000259" key="9">
    <source>
        <dbReference type="PROSITE" id="PS50222"/>
    </source>
</evidence>
<keyword evidence="2 5" id="KW-0863">Zinc-finger</keyword>
<evidence type="ECO:0000256" key="7">
    <source>
        <dbReference type="SAM" id="Phobius"/>
    </source>
</evidence>
<feature type="region of interest" description="Disordered" evidence="6">
    <location>
        <begin position="517"/>
        <end position="593"/>
    </location>
</feature>
<feature type="compositionally biased region" description="Low complexity" evidence="6">
    <location>
        <begin position="575"/>
        <end position="584"/>
    </location>
</feature>
<evidence type="ECO:0000256" key="1">
    <source>
        <dbReference type="ARBA" id="ARBA00022723"/>
    </source>
</evidence>
<keyword evidence="4" id="KW-0106">Calcium</keyword>
<dbReference type="GO" id="GO:0008270">
    <property type="term" value="F:zinc ion binding"/>
    <property type="evidence" value="ECO:0007669"/>
    <property type="project" value="UniProtKB-KW"/>
</dbReference>
<dbReference type="PANTHER" id="PTHR15136">
    <property type="entry name" value="STROMAL INTERACTION MOLECULE HOMOLOG"/>
    <property type="match status" value="1"/>
</dbReference>
<name>A0AAD7UNG1_9STRA</name>
<dbReference type="InterPro" id="IPR013761">
    <property type="entry name" value="SAM/pointed_sf"/>
</dbReference>
<accession>A0AAD7UNG1</accession>
<keyword evidence="3" id="KW-0862">Zinc</keyword>
<dbReference type="CDD" id="cd00065">
    <property type="entry name" value="FYVE_like_SF"/>
    <property type="match status" value="1"/>
</dbReference>
<keyword evidence="7" id="KW-0472">Membrane</keyword>
<protein>
    <submittedName>
        <fullName evidence="10">Uncharacterized protein</fullName>
    </submittedName>
</protein>
<organism evidence="10 11">
    <name type="scientific">Chrysophaeum taylorii</name>
    <dbReference type="NCBI Taxonomy" id="2483200"/>
    <lineage>
        <taxon>Eukaryota</taxon>
        <taxon>Sar</taxon>
        <taxon>Stramenopiles</taxon>
        <taxon>Ochrophyta</taxon>
        <taxon>Pelagophyceae</taxon>
        <taxon>Pelagomonadales</taxon>
        <taxon>Pelagomonadaceae</taxon>
        <taxon>Chrysophaeum</taxon>
    </lineage>
</organism>
<proteinExistence type="predicted"/>
<dbReference type="GO" id="GO:0006874">
    <property type="term" value="P:intracellular calcium ion homeostasis"/>
    <property type="evidence" value="ECO:0007669"/>
    <property type="project" value="TreeGrafter"/>
</dbReference>
<evidence type="ECO:0000256" key="5">
    <source>
        <dbReference type="PROSITE-ProRule" id="PRU00091"/>
    </source>
</evidence>
<evidence type="ECO:0000256" key="3">
    <source>
        <dbReference type="ARBA" id="ARBA00022833"/>
    </source>
</evidence>
<sequence length="734" mass="81528">MKHRVVLKRPTSSSSGSISSWAPRLRGRRRVEREDDTFEEKRPLSDDDDEDGLSDMSGRAFSPRTPLNERRRRRRKPWRLGGVVILVALGAWYLGGWSRRQSRIGDFETSERDASLLFDILDADADGEVEQAELEAFVGDAIGGHVLDSREEIEAGVASILDAADSNADARLSTAETFAYWKTLGSLLSVDEVAQWVEHAAQLPTHVARKFRDASVSGYDFAELVRDGSSETGALAKIGVKHARQRTKLVRAMRMRLTGVGRTPKSPGPLLVLGKPKCGEVRLAWSHAQGGNFPTHKYRLERRIAGASRVSLARTLFRLPFRIVPRLFGPTRDDDDDDDCDPSNQTCDRPTPNNGWTCVLDDYAHEFVDSGVVPGSAYEYRLTAWNAIGRSHHAYRPVSAKRDCEPLEFLDAWALAPLTRAAHTLYALFQIFISVFVVACALLKLGHSADGQHYHPIFGRLWTALYAALTRTPLRRLLPPFFFEVATNHELHRPRRPGYADPTLVGTLGVKAMPPEMSAAAQQQHRHKPPTRHPELRELPPALTSSSHRSAWPGDDDDNIKNITRANSMPEVHPQHSPHSSYQSSRDDDAAAAADDDDEIFVVFARSDAICHRCRRPFDMLRRSKHHCYACAKPFCRHCGRICHSQFRTCPVGSKCVCFSCYPPSKQPGLPKPLTTTNLRAAAASSASTVGAATIPPAERRAETANQRRLLPPRRPGPVQTRAPPLAPASAPRL</sequence>
<evidence type="ECO:0000259" key="8">
    <source>
        <dbReference type="PROSITE" id="PS50178"/>
    </source>
</evidence>
<dbReference type="GO" id="GO:0005509">
    <property type="term" value="F:calcium ion binding"/>
    <property type="evidence" value="ECO:0007669"/>
    <property type="project" value="InterPro"/>
</dbReference>
<dbReference type="InterPro" id="IPR018247">
    <property type="entry name" value="EF_Hand_1_Ca_BS"/>
</dbReference>